<dbReference type="VEuPathDB" id="TriTrypDB:C4B63_32g271"/>
<dbReference type="AlphaFoldDB" id="A0A2V2XFJ8"/>
<dbReference type="VEuPathDB" id="TriTrypDB:Tc_MARK_189"/>
<dbReference type="PANTHER" id="PTHR43157">
    <property type="entry name" value="PHOSPHATIDYLINOSITOL-GLYCAN BIOSYNTHESIS CLASS F PROTEIN-RELATED"/>
    <property type="match status" value="1"/>
</dbReference>
<dbReference type="VEuPathDB" id="TriTrypDB:TcBrA4_0010510"/>
<evidence type="ECO:0000256" key="1">
    <source>
        <dbReference type="ARBA" id="ARBA00023002"/>
    </source>
</evidence>
<dbReference type="VEuPathDB" id="TriTrypDB:ECC02_004167"/>
<keyword evidence="2" id="KW-0812">Transmembrane</keyword>
<dbReference type="SUPFAM" id="SSF51735">
    <property type="entry name" value="NAD(P)-binding Rossmann-fold domains"/>
    <property type="match status" value="1"/>
</dbReference>
<dbReference type="VEuPathDB" id="TriTrypDB:C3747_11g92"/>
<keyword evidence="2" id="KW-1133">Transmembrane helix</keyword>
<feature type="transmembrane region" description="Helical" evidence="2">
    <location>
        <begin position="67"/>
        <end position="85"/>
    </location>
</feature>
<dbReference type="OMA" id="VMRTAWE"/>
<dbReference type="Proteomes" id="UP000246078">
    <property type="component" value="Unassembled WGS sequence"/>
</dbReference>
<sequence>MLSYCSYFSSIVFLPLWMFHRRGKVAWRRANIRDLVLSHVDPFWCMEIGGLAVLYVALFLVTVQWESFLPLFFFFLFVVGLPRAAGSRPQRQRRKAVEVASGRREFILVKGMGRRGMFSCASFFCVVRRFAGGTGAAAAVAGTLLTSGECWVSVRHYHQHTTCLLLPRKLSQAKQQPLFPGMCRHVKRFEGEHTYNYGHHTFTIVREGSTFFILPLGFLIAYVATLFVPMSFQLEAMYSVLLIAFSRYFARGRKNRVWKDLKERHVIVTGGTSGIGRETASQLAAMGADVTVLSRNGPNVDGAMAYIKKFAKSDEQQIRFTALDLADFIAVRDYCKRAQQQRMAVDILVNNAGLMQQKQVTSRFGDDEQLAVNLLGPFLLTEGLLPLVAENGGRIVYVSCSAHVAVKRNIVSTYLSGRGLWSPRIRDKFDGLEQYGFTKLGCIYHAQDLAVRSYTNASKPFASMTPATVASILTPSNGRAHKSNSNDGNSNTPRYTTCVAVPGGVVTNLYRYVPLATTFRWCRYFYLLFMRTATEGSQVVVNCCVREELVNGGYYQNCRYSPTGLSATACSVEERKSVLAWVKLKMQPYMRWES</sequence>
<comment type="caution">
    <text evidence="3">The sequence shown here is derived from an EMBL/GenBank/DDBJ whole genome shotgun (WGS) entry which is preliminary data.</text>
</comment>
<dbReference type="VEuPathDB" id="TriTrypDB:TcYC6_0083420"/>
<dbReference type="VEuPathDB" id="TriTrypDB:TCSYLVIO_001327"/>
<keyword evidence="2" id="KW-0472">Membrane</keyword>
<dbReference type="InterPro" id="IPR036291">
    <property type="entry name" value="NAD(P)-bd_dom_sf"/>
</dbReference>
<reference evidence="3 4" key="1">
    <citation type="journal article" date="2018" name="Microb. Genom.">
        <title>Expanding an expanded genome: long-read sequencing of Trypanosoma cruzi.</title>
        <authorList>
            <person name="Berna L."/>
            <person name="Rodriguez M."/>
            <person name="Chiribao M.L."/>
            <person name="Parodi-Talice A."/>
            <person name="Pita S."/>
            <person name="Rijo G."/>
            <person name="Alvarez-Valin F."/>
            <person name="Robello C."/>
        </authorList>
    </citation>
    <scope>NUCLEOTIDE SEQUENCE [LARGE SCALE GENOMIC DNA]</scope>
    <source>
        <strain evidence="3 4">TCC</strain>
    </source>
</reference>
<feature type="transmembrane region" description="Helical" evidence="2">
    <location>
        <begin position="6"/>
        <end position="23"/>
    </location>
</feature>
<dbReference type="VEuPathDB" id="TriTrypDB:TcCL_ESM02866"/>
<dbReference type="Gene3D" id="3.40.50.720">
    <property type="entry name" value="NAD(P)-binding Rossmann-like Domain"/>
    <property type="match status" value="1"/>
</dbReference>
<dbReference type="VEuPathDB" id="TriTrypDB:BCY84_05059"/>
<dbReference type="GO" id="GO:0016491">
    <property type="term" value="F:oxidoreductase activity"/>
    <property type="evidence" value="ECO:0007669"/>
    <property type="project" value="UniProtKB-KW"/>
</dbReference>
<dbReference type="InterPro" id="IPR002347">
    <property type="entry name" value="SDR_fam"/>
</dbReference>
<feature type="transmembrane region" description="Helical" evidence="2">
    <location>
        <begin position="43"/>
        <end position="61"/>
    </location>
</feature>
<dbReference type="EMBL" id="PRFC01000011">
    <property type="protein sequence ID" value="PWV18983.1"/>
    <property type="molecule type" value="Genomic_DNA"/>
</dbReference>
<proteinExistence type="predicted"/>
<dbReference type="VEuPathDB" id="TriTrypDB:TCDM_07216"/>
<dbReference type="Pfam" id="PF00106">
    <property type="entry name" value="adh_short"/>
    <property type="match status" value="1"/>
</dbReference>
<feature type="transmembrane region" description="Helical" evidence="2">
    <location>
        <begin position="210"/>
        <end position="228"/>
    </location>
</feature>
<name>A0A2V2XFJ8_TRYCR</name>
<dbReference type="VEuPathDB" id="TriTrypDB:TcCLB.506797.100"/>
<dbReference type="OrthoDB" id="191139at2759"/>
<dbReference type="VEuPathDB" id="TriTrypDB:TcCLB.511907.80"/>
<evidence type="ECO:0000313" key="4">
    <source>
        <dbReference type="Proteomes" id="UP000246078"/>
    </source>
</evidence>
<dbReference type="VEuPathDB" id="TriTrypDB:TcG_05559"/>
<gene>
    <name evidence="3" type="ORF">C3747_11g92</name>
</gene>
<evidence type="ECO:0000313" key="3">
    <source>
        <dbReference type="EMBL" id="PWV18983.1"/>
    </source>
</evidence>
<accession>A0A2V2XFJ8</accession>
<dbReference type="PRINTS" id="PR00081">
    <property type="entry name" value="GDHRDH"/>
</dbReference>
<dbReference type="PANTHER" id="PTHR43157:SF31">
    <property type="entry name" value="PHOSPHATIDYLINOSITOL-GLYCAN BIOSYNTHESIS CLASS F PROTEIN"/>
    <property type="match status" value="1"/>
</dbReference>
<organism evidence="3 4">
    <name type="scientific">Trypanosoma cruzi</name>
    <dbReference type="NCBI Taxonomy" id="5693"/>
    <lineage>
        <taxon>Eukaryota</taxon>
        <taxon>Discoba</taxon>
        <taxon>Euglenozoa</taxon>
        <taxon>Kinetoplastea</taxon>
        <taxon>Metakinetoplastina</taxon>
        <taxon>Trypanosomatida</taxon>
        <taxon>Trypanosomatidae</taxon>
        <taxon>Trypanosoma</taxon>
        <taxon>Schizotrypanum</taxon>
    </lineage>
</organism>
<keyword evidence="1" id="KW-0560">Oxidoreductase</keyword>
<protein>
    <submittedName>
        <fullName evidence="3">Putative beta-ketoacyl-ACP reductase 2</fullName>
    </submittedName>
</protein>
<evidence type="ECO:0000256" key="2">
    <source>
        <dbReference type="SAM" id="Phobius"/>
    </source>
</evidence>